<evidence type="ECO:0000313" key="2">
    <source>
        <dbReference type="Proteomes" id="UP000275408"/>
    </source>
</evidence>
<gene>
    <name evidence="1" type="ORF">pdam_00024326</name>
</gene>
<proteinExistence type="predicted"/>
<organism evidence="1 2">
    <name type="scientific">Pocillopora damicornis</name>
    <name type="common">Cauliflower coral</name>
    <name type="synonym">Millepora damicornis</name>
    <dbReference type="NCBI Taxonomy" id="46731"/>
    <lineage>
        <taxon>Eukaryota</taxon>
        <taxon>Metazoa</taxon>
        <taxon>Cnidaria</taxon>
        <taxon>Anthozoa</taxon>
        <taxon>Hexacorallia</taxon>
        <taxon>Scleractinia</taxon>
        <taxon>Astrocoeniina</taxon>
        <taxon>Pocilloporidae</taxon>
        <taxon>Pocillopora</taxon>
    </lineage>
</organism>
<dbReference type="AlphaFoldDB" id="A0A3M6UU21"/>
<evidence type="ECO:0000313" key="1">
    <source>
        <dbReference type="EMBL" id="RMX57172.1"/>
    </source>
</evidence>
<sequence length="107" mass="12141">MPHPTTGEPPSLLLVGQRLLNWLDLLTPSIEKHVEAHQYHTMLSPTAHRGFLKFIAGEAVLPRNFGREGKWVRGVVTEVLGSCHHIVKVAGNLWKRHIDQLLRLLQM</sequence>
<keyword evidence="2" id="KW-1185">Reference proteome</keyword>
<reference evidence="1 2" key="1">
    <citation type="journal article" date="2018" name="Sci. Rep.">
        <title>Comparative analysis of the Pocillopora damicornis genome highlights role of immune system in coral evolution.</title>
        <authorList>
            <person name="Cunning R."/>
            <person name="Bay R.A."/>
            <person name="Gillette P."/>
            <person name="Baker A.C."/>
            <person name="Traylor-Knowles N."/>
        </authorList>
    </citation>
    <scope>NUCLEOTIDE SEQUENCE [LARGE SCALE GENOMIC DNA]</scope>
    <source>
        <strain evidence="1">RSMAS</strain>
        <tissue evidence="1">Whole animal</tissue>
    </source>
</reference>
<dbReference type="Proteomes" id="UP000275408">
    <property type="component" value="Unassembled WGS sequence"/>
</dbReference>
<protein>
    <submittedName>
        <fullName evidence="1">Uncharacterized protein</fullName>
    </submittedName>
</protein>
<dbReference type="EMBL" id="RCHS01000719">
    <property type="protein sequence ID" value="RMX57172.1"/>
    <property type="molecule type" value="Genomic_DNA"/>
</dbReference>
<accession>A0A3M6UU21</accession>
<comment type="caution">
    <text evidence="1">The sequence shown here is derived from an EMBL/GenBank/DDBJ whole genome shotgun (WGS) entry which is preliminary data.</text>
</comment>
<name>A0A3M6UU21_POCDA</name>